<gene>
    <name evidence="6" type="ORF">MNBD_GAMMA19-2126</name>
</gene>
<dbReference type="SUPFAM" id="SSF56954">
    <property type="entry name" value="Outer membrane efflux proteins (OEP)"/>
    <property type="match status" value="1"/>
</dbReference>
<evidence type="ECO:0000256" key="5">
    <source>
        <dbReference type="ARBA" id="ARBA00023237"/>
    </source>
</evidence>
<keyword evidence="5" id="KW-0998">Cell outer membrane</keyword>
<accession>A0A3B1AR16</accession>
<evidence type="ECO:0000256" key="2">
    <source>
        <dbReference type="ARBA" id="ARBA00022452"/>
    </source>
</evidence>
<evidence type="ECO:0000256" key="1">
    <source>
        <dbReference type="ARBA" id="ARBA00004442"/>
    </source>
</evidence>
<dbReference type="PANTHER" id="PTHR30026">
    <property type="entry name" value="OUTER MEMBRANE PROTEIN TOLC"/>
    <property type="match status" value="1"/>
</dbReference>
<evidence type="ECO:0000256" key="4">
    <source>
        <dbReference type="ARBA" id="ARBA00023136"/>
    </source>
</evidence>
<keyword evidence="3" id="KW-0812">Transmembrane</keyword>
<dbReference type="GO" id="GO:0015288">
    <property type="term" value="F:porin activity"/>
    <property type="evidence" value="ECO:0007669"/>
    <property type="project" value="TreeGrafter"/>
</dbReference>
<dbReference type="InterPro" id="IPR051906">
    <property type="entry name" value="TolC-like"/>
</dbReference>
<reference evidence="6" key="1">
    <citation type="submission" date="2018-06" db="EMBL/GenBank/DDBJ databases">
        <authorList>
            <person name="Zhirakovskaya E."/>
        </authorList>
    </citation>
    <scope>NUCLEOTIDE SEQUENCE</scope>
</reference>
<sequence length="457" mass="50618">MRFSATNSIVAVCFLLALSPVQAGTVVLDLPQSIERALKTDARISEKEKLVEAARGLLAEARGANDWIFNVNSFVGFSPTLRGGLFETTDSSGKRTVGIPDNAFDIDGLSPWYYVDFSFIKPLHTFGKIKHYSKAAAGNIQVKQGDVALRRGQTLLEVTRAYNGYLAARDTRFLLEDSVKKMEAALELVEGWLENEEGEAKQSDVFALQTGVALLQRYIAEATGFENIALAGLRLLTNVVPGDELELADKRLRPVELPEGELETLQARALVKRPEMRQLAAGLQARREWMLAKKSESNPDLYAGVAGLISYSPLRDDLTSVSAYDPFNTAGATPILGLKWEWASGRQPAQVAQARAEMESTLALRTFVQRGIPFQVAEQYHTVHAHHEMVQKLYEGSRSGRRWMISSYADFEAGVEQSDKVISAFLGYIQAYSDYLKTVNDYNLHVAKLQVVTGDFE</sequence>
<keyword evidence="2" id="KW-1134">Transmembrane beta strand</keyword>
<dbReference type="GO" id="GO:0009279">
    <property type="term" value="C:cell outer membrane"/>
    <property type="evidence" value="ECO:0007669"/>
    <property type="project" value="UniProtKB-SubCell"/>
</dbReference>
<proteinExistence type="predicted"/>
<keyword evidence="4" id="KW-0472">Membrane</keyword>
<dbReference type="EMBL" id="UOFV01000047">
    <property type="protein sequence ID" value="VAW95166.1"/>
    <property type="molecule type" value="Genomic_DNA"/>
</dbReference>
<organism evidence="6">
    <name type="scientific">hydrothermal vent metagenome</name>
    <dbReference type="NCBI Taxonomy" id="652676"/>
    <lineage>
        <taxon>unclassified sequences</taxon>
        <taxon>metagenomes</taxon>
        <taxon>ecological metagenomes</taxon>
    </lineage>
</organism>
<comment type="subcellular location">
    <subcellularLocation>
        <location evidence="1">Cell outer membrane</location>
    </subcellularLocation>
</comment>
<evidence type="ECO:0000256" key="3">
    <source>
        <dbReference type="ARBA" id="ARBA00022692"/>
    </source>
</evidence>
<dbReference type="PANTHER" id="PTHR30026:SF13">
    <property type="entry name" value="MEMBRANE EFFLUX PROTEIN, PUTATIVE-RELATED"/>
    <property type="match status" value="1"/>
</dbReference>
<dbReference type="GO" id="GO:1990281">
    <property type="term" value="C:efflux pump complex"/>
    <property type="evidence" value="ECO:0007669"/>
    <property type="project" value="TreeGrafter"/>
</dbReference>
<evidence type="ECO:0000313" key="6">
    <source>
        <dbReference type="EMBL" id="VAW95166.1"/>
    </source>
</evidence>
<evidence type="ECO:0008006" key="7">
    <source>
        <dbReference type="Google" id="ProtNLM"/>
    </source>
</evidence>
<dbReference type="GO" id="GO:0015562">
    <property type="term" value="F:efflux transmembrane transporter activity"/>
    <property type="evidence" value="ECO:0007669"/>
    <property type="project" value="InterPro"/>
</dbReference>
<protein>
    <recommendedName>
        <fullName evidence="7">Outer membrane efflux protein</fullName>
    </recommendedName>
</protein>
<dbReference type="AlphaFoldDB" id="A0A3B1AR16"/>
<name>A0A3B1AR16_9ZZZZ</name>
<dbReference type="Gene3D" id="1.20.1600.10">
    <property type="entry name" value="Outer membrane efflux proteins (OEP)"/>
    <property type="match status" value="1"/>
</dbReference>